<sequence>MNSLTPTPAHLLVPPSHNSLQGALENGPPELVKRVAGSRSNVSSPSSTPPTIPDPKGAKSASSSVSIDQDMQRQVEAYNRSIAIIIWYKAETEPIRLQHTNLTFPFFHLGQLSSLAMDLGLTPGSYLDTYDPQSSKWELHHLDTVRLVATQQRLLYKLRKNLLEGLSEFECLGLSEEVQTQSHIPIPIPPKIDVQTNKTPGKRPAPDASPAGPSKIHISNNYYMAHPPVARGSASTSGPASGSPTLHPQSSPSENTASHTSNPAPTPIPSTSGYPYQAQIYYNTPLPTMASSLEIKTLPAHLTNPDSTVPPPIPYHPHPPLKRWPNDYTVSELTAGFNAMEQLIRQPPNGTPMTQRTAFERVFGSRYVKSTVCRHRGVWRKAKGPLREQFEAMGADERACWGEFVRRIEGRPPSLKLGAGSVTASAPPPVPPPGLMMYHGHPGSNVSGMLGSEAQNVSRRVDGDKTANDEPVMASLQKPDDHGPATLQNSQFA</sequence>
<reference evidence="2" key="1">
    <citation type="submission" date="2018-04" db="EMBL/GenBank/DDBJ databases">
        <title>Whole genome sequencing of Hypsizygus marmoreus.</title>
        <authorList>
            <person name="Choi I.-G."/>
            <person name="Min B."/>
            <person name="Kim J.-G."/>
            <person name="Kim S."/>
            <person name="Oh Y.-L."/>
            <person name="Kong W.-S."/>
            <person name="Park H."/>
            <person name="Jeong J."/>
            <person name="Song E.-S."/>
        </authorList>
    </citation>
    <scope>NUCLEOTIDE SEQUENCE [LARGE SCALE GENOMIC DNA]</scope>
    <source>
        <strain evidence="2">51987-8</strain>
    </source>
</reference>
<dbReference type="InParanoid" id="A0A369JIQ9"/>
<dbReference type="EMBL" id="LUEZ02000069">
    <property type="protein sequence ID" value="RDB20295.1"/>
    <property type="molecule type" value="Genomic_DNA"/>
</dbReference>
<dbReference type="AlphaFoldDB" id="A0A369JIQ9"/>
<proteinExistence type="predicted"/>
<protein>
    <submittedName>
        <fullName evidence="2">Uncharacterized protein</fullName>
    </submittedName>
</protein>
<comment type="caution">
    <text evidence="2">The sequence shown here is derived from an EMBL/GenBank/DDBJ whole genome shotgun (WGS) entry which is preliminary data.</text>
</comment>
<dbReference type="OrthoDB" id="128308at2759"/>
<feature type="compositionally biased region" description="Polar residues" evidence="1">
    <location>
        <begin position="246"/>
        <end position="271"/>
    </location>
</feature>
<feature type="region of interest" description="Disordered" evidence="1">
    <location>
        <begin position="1"/>
        <end position="68"/>
    </location>
</feature>
<evidence type="ECO:0000313" key="2">
    <source>
        <dbReference type="EMBL" id="RDB20295.1"/>
    </source>
</evidence>
<accession>A0A369JIQ9</accession>
<evidence type="ECO:0000313" key="3">
    <source>
        <dbReference type="Proteomes" id="UP000076154"/>
    </source>
</evidence>
<gene>
    <name evidence="2" type="ORF">Hypma_012677</name>
</gene>
<evidence type="ECO:0000256" key="1">
    <source>
        <dbReference type="SAM" id="MobiDB-lite"/>
    </source>
</evidence>
<feature type="compositionally biased region" description="Low complexity" evidence="1">
    <location>
        <begin position="232"/>
        <end position="245"/>
    </location>
</feature>
<feature type="region of interest" description="Disordered" evidence="1">
    <location>
        <begin position="442"/>
        <end position="493"/>
    </location>
</feature>
<feature type="compositionally biased region" description="Basic and acidic residues" evidence="1">
    <location>
        <begin position="459"/>
        <end position="468"/>
    </location>
</feature>
<dbReference type="Proteomes" id="UP000076154">
    <property type="component" value="Unassembled WGS sequence"/>
</dbReference>
<keyword evidence="3" id="KW-1185">Reference proteome</keyword>
<name>A0A369JIQ9_HYPMA</name>
<feature type="region of interest" description="Disordered" evidence="1">
    <location>
        <begin position="183"/>
        <end position="271"/>
    </location>
</feature>
<organism evidence="2 3">
    <name type="scientific">Hypsizygus marmoreus</name>
    <name type="common">White beech mushroom</name>
    <name type="synonym">Agaricus marmoreus</name>
    <dbReference type="NCBI Taxonomy" id="39966"/>
    <lineage>
        <taxon>Eukaryota</taxon>
        <taxon>Fungi</taxon>
        <taxon>Dikarya</taxon>
        <taxon>Basidiomycota</taxon>
        <taxon>Agaricomycotina</taxon>
        <taxon>Agaricomycetes</taxon>
        <taxon>Agaricomycetidae</taxon>
        <taxon>Agaricales</taxon>
        <taxon>Tricholomatineae</taxon>
        <taxon>Lyophyllaceae</taxon>
        <taxon>Hypsizygus</taxon>
    </lineage>
</organism>